<evidence type="ECO:0000256" key="7">
    <source>
        <dbReference type="SAM" id="Phobius"/>
    </source>
</evidence>
<dbReference type="InterPro" id="IPR049453">
    <property type="entry name" value="Memb_transporter_dom"/>
</dbReference>
<comment type="subcellular location">
    <subcellularLocation>
        <location evidence="1">Cell membrane</location>
        <topology evidence="1">Multi-pass membrane protein</topology>
    </subcellularLocation>
</comment>
<feature type="region of interest" description="Disordered" evidence="6">
    <location>
        <begin position="448"/>
        <end position="493"/>
    </location>
</feature>
<proteinExistence type="predicted"/>
<evidence type="ECO:0000256" key="4">
    <source>
        <dbReference type="ARBA" id="ARBA00022989"/>
    </source>
</evidence>
<keyword evidence="5 7" id="KW-0472">Membrane</keyword>
<evidence type="ECO:0000313" key="9">
    <source>
        <dbReference type="EMBL" id="ONM41858.1"/>
    </source>
</evidence>
<dbReference type="EMBL" id="CM007649">
    <property type="protein sequence ID" value="ONM41858.1"/>
    <property type="molecule type" value="Genomic_DNA"/>
</dbReference>
<dbReference type="eggNOG" id="ENOG502QSR1">
    <property type="taxonomic scope" value="Eukaryota"/>
</dbReference>
<reference evidence="10" key="3">
    <citation type="submission" date="2021-05" db="UniProtKB">
        <authorList>
            <consortium name="EnsemblPlants"/>
        </authorList>
    </citation>
    <scope>IDENTIFICATION</scope>
    <source>
        <strain evidence="10">cv. B73</strain>
    </source>
</reference>
<evidence type="ECO:0000313" key="10">
    <source>
        <dbReference type="EnsemblPlants" id="Zm00001eb163090_P001"/>
    </source>
</evidence>
<feature type="compositionally biased region" description="Low complexity" evidence="6">
    <location>
        <begin position="470"/>
        <end position="488"/>
    </location>
</feature>
<dbReference type="OMA" id="CEVKQSC"/>
<dbReference type="GeneID" id="103651649"/>
<feature type="transmembrane region" description="Helical" evidence="7">
    <location>
        <begin position="103"/>
        <end position="122"/>
    </location>
</feature>
<dbReference type="STRING" id="4577.A0A1D6NP36"/>
<dbReference type="ExpressionAtlas" id="A0A1D6NP36">
    <property type="expression patterns" value="baseline and differential"/>
</dbReference>
<keyword evidence="4 7" id="KW-1133">Transmembrane helix</keyword>
<feature type="domain" description="Integral membrane bound transporter" evidence="8">
    <location>
        <begin position="515"/>
        <end position="646"/>
    </location>
</feature>
<sequence>MTMKQLVQLVAKPLTPPPPCCSSSSQDDEDDDVVRQLVMGRWRSSLSSGLRAALACTIVGLVSLYAPDALRRHITFPAFSYVVTVILVTDATLGTALRGAVSALHGTLMGAAPSVVALWLAHRTGAAESAVATSAVVALTAFAVALPESVGPVAKRIALGQAIIIYVARRFQPGERPSRGWVLLHPANVVACTALGVAAALLAVLLPWPRLATREAKDKSRTYKVVASERVRVLADAFVVAAAVGVEEADEGCSRQRRWQIAACMSEAKRLASASTTLLSRMNAIKEDLQWEQRAVAVAVEEKDNKGSIEMLLAGMQIALATMQQADGGHGRNINMVGLVMAMRDQIRLALLTPNNKQQSRSTCTPSYQLPATSFDYRNHEQHQRASFLFIFSLYQLHHCCCDGGPKTPSTAATMLPNAKQVAPAATTTTRQKLLLLEQPAADLLPDDEQEEEEEAGQHVEQDDGPSSQAGAATAGEEKATATAAAAATKDKHSRQTRSCRRLVAAAKCGFSLGLAVLLGLLFSNDHGFWSGLIVATTMTAGRESTWAVAVARAHGTALGSIYGVLGCLLMSQQQLVAMDLRFVALLPWMVLATFLKRSRAYGPAGGVAAALSVVIIMGRRYDEPPMAFTIARLVETFIGISCVVLADLVFQPGARPSVQAREQLARCIAALAACSRLVVADPAASSELLKRVQQELALLRKHAAEAGSEPTYLWLPPFPAACYETIQGSLGRMAQLLQLYHQARRYMSVSLSQQQVDVDDDINTIQHRRFSNLASTSLGHCLHMLTAAEGKEANKKPKAQVVVDLEAGTAAACGCCYRDDEVVGSFVAQARELLLNDDDDDDSVEQQQEEERFLAVCCLGSIVLCMEEILKEARRLEAHILDLNNNLQLKSALADIL</sequence>
<evidence type="ECO:0000259" key="8">
    <source>
        <dbReference type="Pfam" id="PF13515"/>
    </source>
</evidence>
<dbReference type="OrthoDB" id="68611at2759"/>
<dbReference type="Pfam" id="PF13515">
    <property type="entry name" value="FUSC_2"/>
    <property type="match status" value="1"/>
</dbReference>
<feature type="transmembrane region" description="Helical" evidence="7">
    <location>
        <begin position="78"/>
        <end position="97"/>
    </location>
</feature>
<feature type="transmembrane region" description="Helical" evidence="7">
    <location>
        <begin position="547"/>
        <end position="570"/>
    </location>
</feature>
<protein>
    <recommendedName>
        <fullName evidence="8">Integral membrane bound transporter domain-containing protein</fullName>
    </recommendedName>
</protein>
<dbReference type="PANTHER" id="PTHR30509">
    <property type="entry name" value="P-HYDROXYBENZOIC ACID EFFLUX PUMP SUBUNIT-RELATED"/>
    <property type="match status" value="1"/>
</dbReference>
<name>A0A1D6NP36_MAIZE</name>
<keyword evidence="11" id="KW-1185">Reference proteome</keyword>
<keyword evidence="3 7" id="KW-0812">Transmembrane</keyword>
<reference evidence="9 11" key="1">
    <citation type="submission" date="2015-12" db="EMBL/GenBank/DDBJ databases">
        <title>Update maize B73 reference genome by single molecule sequencing technologies.</title>
        <authorList>
            <consortium name="Maize Genome Sequencing Project"/>
            <person name="Ware D."/>
        </authorList>
    </citation>
    <scope>NUCLEOTIDE SEQUENCE [LARGE SCALE GENOMIC DNA]</scope>
    <source>
        <strain evidence="11">cv. B73</strain>
        <tissue evidence="9">Seedling</tissue>
    </source>
</reference>
<evidence type="ECO:0000313" key="11">
    <source>
        <dbReference type="Proteomes" id="UP000007305"/>
    </source>
</evidence>
<feature type="transmembrane region" description="Helical" evidence="7">
    <location>
        <begin position="129"/>
        <end position="146"/>
    </location>
</feature>
<evidence type="ECO:0000256" key="1">
    <source>
        <dbReference type="ARBA" id="ARBA00004651"/>
    </source>
</evidence>
<dbReference type="Proteomes" id="UP000007305">
    <property type="component" value="Chromosome 3"/>
</dbReference>
<organism evidence="9">
    <name type="scientific">Zea mays</name>
    <name type="common">Maize</name>
    <dbReference type="NCBI Taxonomy" id="4577"/>
    <lineage>
        <taxon>Eukaryota</taxon>
        <taxon>Viridiplantae</taxon>
        <taxon>Streptophyta</taxon>
        <taxon>Embryophyta</taxon>
        <taxon>Tracheophyta</taxon>
        <taxon>Spermatophyta</taxon>
        <taxon>Magnoliopsida</taxon>
        <taxon>Liliopsida</taxon>
        <taxon>Poales</taxon>
        <taxon>Poaceae</taxon>
        <taxon>PACMAD clade</taxon>
        <taxon>Panicoideae</taxon>
        <taxon>Andropogonodae</taxon>
        <taxon>Andropogoneae</taxon>
        <taxon>Tripsacinae</taxon>
        <taxon>Zea</taxon>
    </lineage>
</organism>
<dbReference type="PaxDb" id="4577-GRMZM2G165914_P01"/>
<dbReference type="RefSeq" id="XP_008675554.1">
    <property type="nucleotide sequence ID" value="XM_008677332.2"/>
</dbReference>
<accession>A0A1D6NP36</accession>
<evidence type="ECO:0000256" key="5">
    <source>
        <dbReference type="ARBA" id="ARBA00023136"/>
    </source>
</evidence>
<dbReference type="AlphaFoldDB" id="A0A1D6NP36"/>
<dbReference type="PANTHER" id="PTHR30509:SF9">
    <property type="entry name" value="MULTIDRUG RESISTANCE PROTEIN MDTO"/>
    <property type="match status" value="1"/>
</dbReference>
<evidence type="ECO:0000256" key="2">
    <source>
        <dbReference type="ARBA" id="ARBA00022475"/>
    </source>
</evidence>
<keyword evidence="2" id="KW-1003">Cell membrane</keyword>
<feature type="transmembrane region" description="Helical" evidence="7">
    <location>
        <begin position="187"/>
        <end position="208"/>
    </location>
</feature>
<dbReference type="KEGG" id="zma:103651649"/>
<evidence type="ECO:0000256" key="3">
    <source>
        <dbReference type="ARBA" id="ARBA00022692"/>
    </source>
</evidence>
<dbReference type="EnsemblPlants" id="Zm00001eb163090_T001">
    <property type="protein sequence ID" value="Zm00001eb163090_P001"/>
    <property type="gene ID" value="Zm00001eb163090"/>
</dbReference>
<feature type="transmembrane region" description="Helical" evidence="7">
    <location>
        <begin position="601"/>
        <end position="619"/>
    </location>
</feature>
<reference evidence="10" key="2">
    <citation type="submission" date="2019-07" db="EMBL/GenBank/DDBJ databases">
        <authorList>
            <person name="Seetharam A."/>
            <person name="Woodhouse M."/>
            <person name="Cannon E."/>
        </authorList>
    </citation>
    <scope>NUCLEOTIDE SEQUENCE [LARGE SCALE GENOMIC DNA]</scope>
    <source>
        <strain evidence="10">cv. B73</strain>
    </source>
</reference>
<evidence type="ECO:0000256" key="6">
    <source>
        <dbReference type="SAM" id="MobiDB-lite"/>
    </source>
</evidence>
<dbReference type="Gramene" id="Zm00001eb163090_T001">
    <property type="protein sequence ID" value="Zm00001eb163090_P001"/>
    <property type="gene ID" value="Zm00001eb163090"/>
</dbReference>
<gene>
    <name evidence="10" type="primary">LOC103651649</name>
    <name evidence="9" type="ORF">ZEAMMB73_Zm00001d044596</name>
</gene>
<feature type="transmembrane region" description="Helical" evidence="7">
    <location>
        <begin position="503"/>
        <end position="523"/>
    </location>
</feature>
<dbReference type="GO" id="GO:0005886">
    <property type="term" value="C:plasma membrane"/>
    <property type="evidence" value="ECO:0000318"/>
    <property type="project" value="GO_Central"/>
</dbReference>